<dbReference type="InterPro" id="IPR007770">
    <property type="entry name" value="DMP"/>
</dbReference>
<evidence type="ECO:0000256" key="3">
    <source>
        <dbReference type="ARBA" id="ARBA00022692"/>
    </source>
</evidence>
<evidence type="ECO:0000313" key="6">
    <source>
        <dbReference type="EMBL" id="KAK7856423.1"/>
    </source>
</evidence>
<evidence type="ECO:0000313" key="7">
    <source>
        <dbReference type="Proteomes" id="UP000237347"/>
    </source>
</evidence>
<organism evidence="6 7">
    <name type="scientific">Quercus suber</name>
    <name type="common">Cork oak</name>
    <dbReference type="NCBI Taxonomy" id="58331"/>
    <lineage>
        <taxon>Eukaryota</taxon>
        <taxon>Viridiplantae</taxon>
        <taxon>Streptophyta</taxon>
        <taxon>Embryophyta</taxon>
        <taxon>Tracheophyta</taxon>
        <taxon>Spermatophyta</taxon>
        <taxon>Magnoliopsida</taxon>
        <taxon>eudicotyledons</taxon>
        <taxon>Gunneridae</taxon>
        <taxon>Pentapetalae</taxon>
        <taxon>rosids</taxon>
        <taxon>fabids</taxon>
        <taxon>Fagales</taxon>
        <taxon>Fagaceae</taxon>
        <taxon>Quercus</taxon>
    </lineage>
</organism>
<accession>A0AAW0M0S0</accession>
<dbReference type="Proteomes" id="UP000237347">
    <property type="component" value="Unassembled WGS sequence"/>
</dbReference>
<comment type="subcellular location">
    <subcellularLocation>
        <location evidence="1">Membrane</location>
        <topology evidence="1">Multi-pass membrane protein</topology>
    </subcellularLocation>
</comment>
<evidence type="ECO:0000256" key="2">
    <source>
        <dbReference type="ARBA" id="ARBA00008707"/>
    </source>
</evidence>
<evidence type="ECO:0000256" key="1">
    <source>
        <dbReference type="ARBA" id="ARBA00004141"/>
    </source>
</evidence>
<comment type="similarity">
    <text evidence="2">Belongs to the plant DMP1 protein family.</text>
</comment>
<dbReference type="AlphaFoldDB" id="A0AAW0M0S0"/>
<dbReference type="GO" id="GO:0005737">
    <property type="term" value="C:cytoplasm"/>
    <property type="evidence" value="ECO:0007669"/>
    <property type="project" value="UniProtKB-ARBA"/>
</dbReference>
<evidence type="ECO:0000256" key="5">
    <source>
        <dbReference type="ARBA" id="ARBA00023136"/>
    </source>
</evidence>
<keyword evidence="3" id="KW-0812">Transmembrane</keyword>
<evidence type="ECO:0000256" key="4">
    <source>
        <dbReference type="ARBA" id="ARBA00022989"/>
    </source>
</evidence>
<reference evidence="6 7" key="1">
    <citation type="journal article" date="2018" name="Sci. Data">
        <title>The draft genome sequence of cork oak.</title>
        <authorList>
            <person name="Ramos A.M."/>
            <person name="Usie A."/>
            <person name="Barbosa P."/>
            <person name="Barros P.M."/>
            <person name="Capote T."/>
            <person name="Chaves I."/>
            <person name="Simoes F."/>
            <person name="Abreu I."/>
            <person name="Carrasquinho I."/>
            <person name="Faro C."/>
            <person name="Guimaraes J.B."/>
            <person name="Mendonca D."/>
            <person name="Nobrega F."/>
            <person name="Rodrigues L."/>
            <person name="Saibo N.J.M."/>
            <person name="Varela M.C."/>
            <person name="Egas C."/>
            <person name="Matos J."/>
            <person name="Miguel C.M."/>
            <person name="Oliveira M.M."/>
            <person name="Ricardo C.P."/>
            <person name="Goncalves S."/>
        </authorList>
    </citation>
    <scope>NUCLEOTIDE SEQUENCE [LARGE SCALE GENOMIC DNA]</scope>
    <source>
        <strain evidence="7">cv. HL8</strain>
    </source>
</reference>
<keyword evidence="5" id="KW-0472">Membrane</keyword>
<name>A0AAW0M0S0_QUESU</name>
<comment type="caution">
    <text evidence="6">The sequence shown here is derived from an EMBL/GenBank/DDBJ whole genome shotgun (WGS) entry which is preliminary data.</text>
</comment>
<keyword evidence="4" id="KW-1133">Transmembrane helix</keyword>
<keyword evidence="7" id="KW-1185">Reference proteome</keyword>
<protein>
    <submittedName>
        <fullName evidence="6">Protein dmp2</fullName>
    </submittedName>
</protein>
<dbReference type="PANTHER" id="PTHR31621">
    <property type="entry name" value="PROTEIN DMP3"/>
    <property type="match status" value="1"/>
</dbReference>
<dbReference type="EMBL" id="PKMF04000037">
    <property type="protein sequence ID" value="KAK7856423.1"/>
    <property type="molecule type" value="Genomic_DNA"/>
</dbReference>
<sequence length="227" mass="25523">MYIHNTILFAAHEPTLGIPTSKGKASYPSLSSILGRPNHESSLYISLLALSQSSQTTIKDKTLSGLGNLIRLLPTGTVFLFQFLSPVLSNNGHCTTTIYKYTAILVALCSRRWKSHYGVVTSKGLWPSTDSKNVDLSTYKLRIGDFVHGLFALSMFGVLELWAQKLWAASIWCPIRRRRLCSRCFLQLFVWFRVGFSCSSLTNAMELDTLQVPTLHRFPSLMVAKYH</sequence>
<dbReference type="Pfam" id="PF05078">
    <property type="entry name" value="DUF679"/>
    <property type="match status" value="1"/>
</dbReference>
<gene>
    <name evidence="6" type="primary">DMP2_2</name>
    <name evidence="6" type="ORF">CFP56_023752</name>
</gene>
<dbReference type="PANTHER" id="PTHR31621:SF66">
    <property type="entry name" value="PROTEIN DMP2"/>
    <property type="match status" value="1"/>
</dbReference>
<dbReference type="GO" id="GO:0016020">
    <property type="term" value="C:membrane"/>
    <property type="evidence" value="ECO:0007669"/>
    <property type="project" value="UniProtKB-SubCell"/>
</dbReference>
<proteinExistence type="inferred from homology"/>
<dbReference type="GO" id="GO:0010256">
    <property type="term" value="P:endomembrane system organization"/>
    <property type="evidence" value="ECO:0007669"/>
    <property type="project" value="TreeGrafter"/>
</dbReference>